<keyword evidence="1" id="KW-0812">Transmembrane</keyword>
<evidence type="ECO:0000313" key="2">
    <source>
        <dbReference type="EMBL" id="MCU7548881.1"/>
    </source>
</evidence>
<feature type="transmembrane region" description="Helical" evidence="1">
    <location>
        <begin position="282"/>
        <end position="303"/>
    </location>
</feature>
<reference evidence="2" key="1">
    <citation type="submission" date="2022-09" db="EMBL/GenBank/DDBJ databases">
        <authorList>
            <person name="Yuan C."/>
            <person name="Ke Z."/>
        </authorList>
    </citation>
    <scope>NUCLEOTIDE SEQUENCE</scope>
    <source>
        <strain evidence="2">LB-8</strain>
    </source>
</reference>
<organism evidence="2 3">
    <name type="scientific">Paraflavisolibacter caeni</name>
    <dbReference type="NCBI Taxonomy" id="2982496"/>
    <lineage>
        <taxon>Bacteria</taxon>
        <taxon>Pseudomonadati</taxon>
        <taxon>Bacteroidota</taxon>
        <taxon>Chitinophagia</taxon>
        <taxon>Chitinophagales</taxon>
        <taxon>Chitinophagaceae</taxon>
        <taxon>Paraflavisolibacter</taxon>
    </lineage>
</organism>
<accession>A0A9X2XUS4</accession>
<keyword evidence="3" id="KW-1185">Reference proteome</keyword>
<keyword evidence="1" id="KW-1133">Transmembrane helix</keyword>
<dbReference type="InterPro" id="IPR005625">
    <property type="entry name" value="PepSY-ass_TM"/>
</dbReference>
<gene>
    <name evidence="2" type="ORF">OCK74_07110</name>
</gene>
<dbReference type="Pfam" id="PF03929">
    <property type="entry name" value="PepSY_TM"/>
    <property type="match status" value="1"/>
</dbReference>
<proteinExistence type="predicted"/>
<evidence type="ECO:0000313" key="3">
    <source>
        <dbReference type="Proteomes" id="UP001155483"/>
    </source>
</evidence>
<dbReference type="RefSeq" id="WP_279296326.1">
    <property type="nucleotide sequence ID" value="NZ_JAOTIF010000003.1"/>
</dbReference>
<feature type="transmembrane region" description="Helical" evidence="1">
    <location>
        <begin position="239"/>
        <end position="261"/>
    </location>
</feature>
<keyword evidence="1" id="KW-0472">Membrane</keyword>
<evidence type="ECO:0000256" key="1">
    <source>
        <dbReference type="SAM" id="Phobius"/>
    </source>
</evidence>
<name>A0A9X2XUS4_9BACT</name>
<comment type="caution">
    <text evidence="2">The sequence shown here is derived from an EMBL/GenBank/DDBJ whole genome shotgun (WGS) entry which is preliminary data.</text>
</comment>
<dbReference type="EMBL" id="JAOTIF010000003">
    <property type="protein sequence ID" value="MCU7548881.1"/>
    <property type="molecule type" value="Genomic_DNA"/>
</dbReference>
<reference evidence="2" key="2">
    <citation type="submission" date="2023-04" db="EMBL/GenBank/DDBJ databases">
        <title>Paracnuella aquatica gen. nov., sp. nov., a member of the family Chitinophagaceae isolated from a hot spring.</title>
        <authorList>
            <person name="Wang C."/>
        </authorList>
    </citation>
    <scope>NUCLEOTIDE SEQUENCE</scope>
    <source>
        <strain evidence="2">LB-8</strain>
    </source>
</reference>
<sequence>MIRRNILKWHLITSLIVMVPMLMWTISGFLHPLMSSFKPAVKNQALPANEIDSSRISIPLQKALQQNGIQTLNNFRIVRLHKDYYYQVQQPKADTLTYINTQSGSILNNGDQVYAAYLAQRFLSEPITEHKNKNEGHHHATAGALEVVTAMTEPSQFHQAPVTRVKLIRQFDQEYKSSNKLLPVYRIDFDRDDHIRLYIETGADRLSLAMDDRKAAFNIFFSWAHSWSFLNDLGKTKSILLGAFSALSFLTSVFGFYAYYISNRKKIKAISFTHKNRKWHRSLGIVFLTTTLLFSFSGAWHAWNKAPQKPSSKTIVNPSTFKATELNLSWKEIQESLDKKEKLIGISPIKINDQSFWQVAIQQGNKRYKRYFNMQDQQEMKNGDAAYAIYLVKQFTGNTPHNINKTENINAFDHNYSMMNKILPVVQVSIDNGNSYFIETSSGRLAAVTSASDKLERFSFSNLHMHHYWEMWLGKDSGKTVRNAVLMLSTLGLMLIALTGLIIYWRKRFQRKVV</sequence>
<protein>
    <submittedName>
        <fullName evidence="2">PepSY domain-containing protein</fullName>
    </submittedName>
</protein>
<dbReference type="AlphaFoldDB" id="A0A9X2XUS4"/>
<feature type="transmembrane region" description="Helical" evidence="1">
    <location>
        <begin position="484"/>
        <end position="505"/>
    </location>
</feature>
<dbReference type="Proteomes" id="UP001155483">
    <property type="component" value="Unassembled WGS sequence"/>
</dbReference>
<feature type="transmembrane region" description="Helical" evidence="1">
    <location>
        <begin position="12"/>
        <end position="34"/>
    </location>
</feature>